<organism evidence="1 2">
    <name type="scientific">Arabidopsis thaliana</name>
    <name type="common">Mouse-ear cress</name>
    <dbReference type="NCBI Taxonomy" id="3702"/>
    <lineage>
        <taxon>Eukaryota</taxon>
        <taxon>Viridiplantae</taxon>
        <taxon>Streptophyta</taxon>
        <taxon>Embryophyta</taxon>
        <taxon>Tracheophyta</taxon>
        <taxon>Spermatophyta</taxon>
        <taxon>Magnoliopsida</taxon>
        <taxon>eudicotyledons</taxon>
        <taxon>Gunneridae</taxon>
        <taxon>Pentapetalae</taxon>
        <taxon>rosids</taxon>
        <taxon>malvids</taxon>
        <taxon>Brassicales</taxon>
        <taxon>Brassicaceae</taxon>
        <taxon>Camelineae</taxon>
        <taxon>Arabidopsis</taxon>
    </lineage>
</organism>
<comment type="caution">
    <text evidence="1">The sequence shown here is derived from an EMBL/GenBank/DDBJ whole genome shotgun (WGS) entry which is preliminary data.</text>
</comment>
<dbReference type="AlphaFoldDB" id="A0A178UPN6"/>
<gene>
    <name evidence="1" type="ordered locus">AXX17_At5g04310</name>
</gene>
<proteinExistence type="predicted"/>
<evidence type="ECO:0000313" key="2">
    <source>
        <dbReference type="Proteomes" id="UP000078284"/>
    </source>
</evidence>
<accession>A0A178UPN6</accession>
<reference evidence="2" key="1">
    <citation type="journal article" date="2016" name="Proc. Natl. Acad. Sci. U.S.A.">
        <title>Chromosome-level assembly of Arabidopsis thaliana Ler reveals the extent of translocation and inversion polymorphisms.</title>
        <authorList>
            <person name="Zapata L."/>
            <person name="Ding J."/>
            <person name="Willing E.M."/>
            <person name="Hartwig B."/>
            <person name="Bezdan D."/>
            <person name="Jiao W.B."/>
            <person name="Patel V."/>
            <person name="Velikkakam James G."/>
            <person name="Koornneef M."/>
            <person name="Ossowski S."/>
            <person name="Schneeberger K."/>
        </authorList>
    </citation>
    <scope>NUCLEOTIDE SEQUENCE [LARGE SCALE GENOMIC DNA]</scope>
    <source>
        <strain evidence="2">cv. Landsberg erecta</strain>
    </source>
</reference>
<dbReference type="EMBL" id="LUHQ01000005">
    <property type="protein sequence ID" value="OAO95307.1"/>
    <property type="molecule type" value="Genomic_DNA"/>
</dbReference>
<dbReference type="Proteomes" id="UP000078284">
    <property type="component" value="Chromosome 5"/>
</dbReference>
<evidence type="ECO:0000313" key="1">
    <source>
        <dbReference type="EMBL" id="OAO95307.1"/>
    </source>
</evidence>
<sequence length="137" mass="15755">MRFCVVFIGTWGWLTFFHKTSYRTCFNVPWTRVSRRENRIPRLLSHAKPAILRLPPPLRLSLWPPLRTLNCSIRFYCIFLISLREVSESLLCVSTAVKSSPFSSPILLLSTLSPSSDHDDGNRSRLIEVRDLSACDC</sequence>
<protein>
    <submittedName>
        <fullName evidence="1">Uncharacterized protein</fullName>
    </submittedName>
</protein>
<name>A0A178UPN6_ARATH</name>